<proteinExistence type="predicted"/>
<dbReference type="GeneID" id="93003453"/>
<dbReference type="STRING" id="195103.CPF_0686"/>
<evidence type="ECO:0000313" key="2">
    <source>
        <dbReference type="Proteomes" id="UP000001823"/>
    </source>
</evidence>
<dbReference type="KEGG" id="cpf:CPF_0686"/>
<accession>A0A0H2YQT4</accession>
<name>A0A0H2YQT4_CLOP1</name>
<protein>
    <submittedName>
        <fullName evidence="1">Uncharacterized protein</fullName>
    </submittedName>
</protein>
<sequence>MLNLLVKGLVAQFYSFYSSWGFHFSAGSFMCNKNYALLTNGFV</sequence>
<dbReference type="HOGENOM" id="CLU_3231852_0_0_9"/>
<evidence type="ECO:0000313" key="1">
    <source>
        <dbReference type="EMBL" id="ABG82750.1"/>
    </source>
</evidence>
<dbReference type="RefSeq" id="WP_003452864.1">
    <property type="nucleotide sequence ID" value="NZ_CAXYLD010000004.1"/>
</dbReference>
<reference evidence="1 2" key="1">
    <citation type="journal article" date="2006" name="Genome Res.">
        <title>Skewed genomic variability in strains of the toxigenic bacterial pathogen, Clostridium perfringens.</title>
        <authorList>
            <person name="Myers G.S."/>
            <person name="Rasko D.A."/>
            <person name="Cheung J.K."/>
            <person name="Ravel J."/>
            <person name="Seshadri R."/>
            <person name="Deboy R.T."/>
            <person name="Ren Q."/>
            <person name="Varga J."/>
            <person name="Awad M.M."/>
            <person name="Brinkac L.M."/>
            <person name="Daugherty S.C."/>
            <person name="Haft D.H."/>
            <person name="Dodson R.J."/>
            <person name="Madupu R."/>
            <person name="Nelson W.C."/>
            <person name="Rosovitz M.J."/>
            <person name="Sullivan S.A."/>
            <person name="Khouri H."/>
            <person name="Dimitrov G.I."/>
            <person name="Watkins K.L."/>
            <person name="Mulligan S."/>
            <person name="Benton J."/>
            <person name="Radune D."/>
            <person name="Fisher D.J."/>
            <person name="Atkins H.S."/>
            <person name="Hiscox T."/>
            <person name="Jost B.H."/>
            <person name="Billington S.J."/>
            <person name="Songer J.G."/>
            <person name="McClane B.A."/>
            <person name="Titball R.W."/>
            <person name="Rood J.I."/>
            <person name="Melville S.B."/>
            <person name="Paulsen I.T."/>
        </authorList>
    </citation>
    <scope>NUCLEOTIDE SEQUENCE [LARGE SCALE GENOMIC DNA]</scope>
    <source>
        <strain evidence="2">ATCC 13124 / DSM 756 / JCM 1290 / NCIMB 6125 / NCTC 8237 / S 107 / Type A</strain>
    </source>
</reference>
<dbReference type="AlphaFoldDB" id="A0A0H2YQT4"/>
<keyword evidence="2" id="KW-1185">Reference proteome</keyword>
<dbReference type="PaxDb" id="195103-CPF_0686"/>
<gene>
    <name evidence="1" type="ordered locus">CPF_0686</name>
</gene>
<organism evidence="1 2">
    <name type="scientific">Clostridium perfringens (strain ATCC 13124 / DSM 756 / JCM 1290 / NCIMB 6125 / NCTC 8237 / Type A)</name>
    <dbReference type="NCBI Taxonomy" id="195103"/>
    <lineage>
        <taxon>Bacteria</taxon>
        <taxon>Bacillati</taxon>
        <taxon>Bacillota</taxon>
        <taxon>Clostridia</taxon>
        <taxon>Eubacteriales</taxon>
        <taxon>Clostridiaceae</taxon>
        <taxon>Clostridium</taxon>
    </lineage>
</organism>
<dbReference type="EMBL" id="CP000246">
    <property type="protein sequence ID" value="ABG82750.1"/>
    <property type="molecule type" value="Genomic_DNA"/>
</dbReference>
<dbReference type="Proteomes" id="UP000001823">
    <property type="component" value="Chromosome"/>
</dbReference>